<evidence type="ECO:0008006" key="3">
    <source>
        <dbReference type="Google" id="ProtNLM"/>
    </source>
</evidence>
<sequence length="230" mass="24142">MSERLVVVGMGVAAQDARLHEIARPLGATVAHLQLGDPSLGRELDRLTDAGATRVVLVGAAFGTAPGNSWLRRVAAHWWRERPDPPEVVVASGLVVAADEVADVLRRARPITGTEASLVSAAWEDVPGHRHQVFVCRGPRCTARGGDATSEALGRALAREGLGGDDVLLTQTGCQFPCNHAPVVSVQPDDVWYGGADTQVAEAIVEQHLVGGRPVEANRLARRPGGGSVG</sequence>
<keyword evidence="2" id="KW-1185">Reference proteome</keyword>
<proteinExistence type="predicted"/>
<accession>A0ABP8Z2C1</accession>
<organism evidence="1 2">
    <name type="scientific">Nocardioides endophyticus</name>
    <dbReference type="NCBI Taxonomy" id="1353775"/>
    <lineage>
        <taxon>Bacteria</taxon>
        <taxon>Bacillati</taxon>
        <taxon>Actinomycetota</taxon>
        <taxon>Actinomycetes</taxon>
        <taxon>Propionibacteriales</taxon>
        <taxon>Nocardioidaceae</taxon>
        <taxon>Nocardioides</taxon>
    </lineage>
</organism>
<name>A0ABP8Z2C1_9ACTN</name>
<gene>
    <name evidence="1" type="ORF">GCM10023350_31560</name>
</gene>
<dbReference type="SUPFAM" id="SSF52833">
    <property type="entry name" value="Thioredoxin-like"/>
    <property type="match status" value="1"/>
</dbReference>
<dbReference type="EMBL" id="BAABKN010000019">
    <property type="protein sequence ID" value="GAA4744539.1"/>
    <property type="molecule type" value="Genomic_DNA"/>
</dbReference>
<dbReference type="RefSeq" id="WP_345527781.1">
    <property type="nucleotide sequence ID" value="NZ_BAABKN010000019.1"/>
</dbReference>
<reference evidence="2" key="1">
    <citation type="journal article" date="2019" name="Int. J. Syst. Evol. Microbiol.">
        <title>The Global Catalogue of Microorganisms (GCM) 10K type strain sequencing project: providing services to taxonomists for standard genome sequencing and annotation.</title>
        <authorList>
            <consortium name="The Broad Institute Genomics Platform"/>
            <consortium name="The Broad Institute Genome Sequencing Center for Infectious Disease"/>
            <person name="Wu L."/>
            <person name="Ma J."/>
        </authorList>
    </citation>
    <scope>NUCLEOTIDE SEQUENCE [LARGE SCALE GENOMIC DNA]</scope>
    <source>
        <strain evidence="2">JCM 18532</strain>
    </source>
</reference>
<comment type="caution">
    <text evidence="1">The sequence shown here is derived from an EMBL/GenBank/DDBJ whole genome shotgun (WGS) entry which is preliminary data.</text>
</comment>
<protein>
    <recommendedName>
        <fullName evidence="3">(2Fe-2S) ferredoxin domain-containing protein</fullName>
    </recommendedName>
</protein>
<evidence type="ECO:0000313" key="2">
    <source>
        <dbReference type="Proteomes" id="UP001499882"/>
    </source>
</evidence>
<dbReference type="Gene3D" id="3.40.30.10">
    <property type="entry name" value="Glutaredoxin"/>
    <property type="match status" value="1"/>
</dbReference>
<dbReference type="Proteomes" id="UP001499882">
    <property type="component" value="Unassembled WGS sequence"/>
</dbReference>
<evidence type="ECO:0000313" key="1">
    <source>
        <dbReference type="EMBL" id="GAA4744539.1"/>
    </source>
</evidence>
<dbReference type="InterPro" id="IPR036249">
    <property type="entry name" value="Thioredoxin-like_sf"/>
</dbReference>
<dbReference type="CDD" id="cd02980">
    <property type="entry name" value="TRX_Fd_family"/>
    <property type="match status" value="1"/>
</dbReference>